<evidence type="ECO:0000313" key="3">
    <source>
        <dbReference type="Proteomes" id="UP000178042"/>
    </source>
</evidence>
<sequence>MRERIVIRSPEQNTDSRRDNLAHAPEVQQLIIEEMARLGITPQKYPRAIDLAAGNGSFATEILLPQKWQARDITNVDIAIPNPDISPGTRWLYLNLEQLGHTLSSRGELPREILSEQGNHDFGSEESGFDIHQHIDYLADFFLRKGGVFWTVSGRHRLLRPRIGRWRQTGPFFFEKE</sequence>
<dbReference type="AlphaFoldDB" id="A0A1F6D9H6"/>
<evidence type="ECO:0000256" key="1">
    <source>
        <dbReference type="SAM" id="MobiDB-lite"/>
    </source>
</evidence>
<dbReference type="Proteomes" id="UP000178042">
    <property type="component" value="Unassembled WGS sequence"/>
</dbReference>
<protein>
    <recommendedName>
        <fullName evidence="4">Methyltransferase type 11 domain-containing protein</fullName>
    </recommendedName>
</protein>
<evidence type="ECO:0008006" key="4">
    <source>
        <dbReference type="Google" id="ProtNLM"/>
    </source>
</evidence>
<proteinExistence type="predicted"/>
<reference evidence="2 3" key="1">
    <citation type="journal article" date="2016" name="Nat. Commun.">
        <title>Thousands of microbial genomes shed light on interconnected biogeochemical processes in an aquifer system.</title>
        <authorList>
            <person name="Anantharaman K."/>
            <person name="Brown C.T."/>
            <person name="Hug L.A."/>
            <person name="Sharon I."/>
            <person name="Castelle C.J."/>
            <person name="Probst A.J."/>
            <person name="Thomas B.C."/>
            <person name="Singh A."/>
            <person name="Wilkins M.J."/>
            <person name="Karaoz U."/>
            <person name="Brodie E.L."/>
            <person name="Williams K.H."/>
            <person name="Hubbard S.S."/>
            <person name="Banfield J.F."/>
        </authorList>
    </citation>
    <scope>NUCLEOTIDE SEQUENCE [LARGE SCALE GENOMIC DNA]</scope>
</reference>
<feature type="region of interest" description="Disordered" evidence="1">
    <location>
        <begin position="1"/>
        <end position="20"/>
    </location>
</feature>
<accession>A0A1F6D9H6</accession>
<dbReference type="EMBL" id="MFLD01000045">
    <property type="protein sequence ID" value="OGG58094.1"/>
    <property type="molecule type" value="Genomic_DNA"/>
</dbReference>
<organism evidence="2 3">
    <name type="scientific">Candidatus Kaiserbacteria bacterium RIFCSPHIGHO2_02_FULL_49_16</name>
    <dbReference type="NCBI Taxonomy" id="1798490"/>
    <lineage>
        <taxon>Bacteria</taxon>
        <taxon>Candidatus Kaiseribacteriota</taxon>
    </lineage>
</organism>
<name>A0A1F6D9H6_9BACT</name>
<evidence type="ECO:0000313" key="2">
    <source>
        <dbReference type="EMBL" id="OGG58094.1"/>
    </source>
</evidence>
<gene>
    <name evidence="2" type="ORF">A3C86_04365</name>
</gene>
<comment type="caution">
    <text evidence="2">The sequence shown here is derived from an EMBL/GenBank/DDBJ whole genome shotgun (WGS) entry which is preliminary data.</text>
</comment>